<keyword evidence="2" id="KW-0342">GTP-binding</keyword>
<dbReference type="InterPro" id="IPR001806">
    <property type="entry name" value="Small_GTPase"/>
</dbReference>
<evidence type="ECO:0008006" key="5">
    <source>
        <dbReference type="Google" id="ProtNLM"/>
    </source>
</evidence>
<proteinExistence type="predicted"/>
<dbReference type="KEGG" id="clec:106662697"/>
<protein>
    <recommendedName>
        <fullName evidence="5">Rab-like protein 3</fullName>
    </recommendedName>
</protein>
<dbReference type="OMA" id="THLICQQ"/>
<dbReference type="SUPFAM" id="SSF52540">
    <property type="entry name" value="P-loop containing nucleoside triphosphate hydrolases"/>
    <property type="match status" value="1"/>
</dbReference>
<dbReference type="GO" id="GO:0003924">
    <property type="term" value="F:GTPase activity"/>
    <property type="evidence" value="ECO:0007669"/>
    <property type="project" value="InterPro"/>
</dbReference>
<accession>A0A8I6RFS6</accession>
<dbReference type="OrthoDB" id="5914890at2759"/>
<organism evidence="3 4">
    <name type="scientific">Cimex lectularius</name>
    <name type="common">Bed bug</name>
    <name type="synonym">Acanthia lectularia</name>
    <dbReference type="NCBI Taxonomy" id="79782"/>
    <lineage>
        <taxon>Eukaryota</taxon>
        <taxon>Metazoa</taxon>
        <taxon>Ecdysozoa</taxon>
        <taxon>Arthropoda</taxon>
        <taxon>Hexapoda</taxon>
        <taxon>Insecta</taxon>
        <taxon>Pterygota</taxon>
        <taxon>Neoptera</taxon>
        <taxon>Paraneoptera</taxon>
        <taxon>Hemiptera</taxon>
        <taxon>Heteroptera</taxon>
        <taxon>Panheteroptera</taxon>
        <taxon>Cimicomorpha</taxon>
        <taxon>Cimicidae</taxon>
        <taxon>Cimex</taxon>
    </lineage>
</organism>
<evidence type="ECO:0000313" key="4">
    <source>
        <dbReference type="Proteomes" id="UP000494040"/>
    </source>
</evidence>
<keyword evidence="4" id="KW-1185">Reference proteome</keyword>
<name>A0A8I6RFS6_CIMLE</name>
<dbReference type="RefSeq" id="XP_014242421.1">
    <property type="nucleotide sequence ID" value="XM_014386935.2"/>
</dbReference>
<sequence>MAAIEKVKVLVLGDSGVGKSSLTHLIAHNEPISNPSWTVGCSVEVKLHEFREGTQYQKTYFIELWDVGGSSNHRKTRTTFYNGVHGLIFVHDLTNRKSQQNLKCWLSEVVNRDSYKAKQGFEEYDSEQCAGSNMLPMIFIGTKLDLAGEKRVQGNMMGLDIAQEWGADKINLDNMDPRSLAPGSSSAVKLSRFFNKVIEMRYHKREHVSPFAPDKKRFYTTISPNNTKSYHYD</sequence>
<dbReference type="PANTHER" id="PTHR24073">
    <property type="entry name" value="DRAB5-RELATED"/>
    <property type="match status" value="1"/>
</dbReference>
<dbReference type="Gene3D" id="3.40.50.300">
    <property type="entry name" value="P-loop containing nucleotide triphosphate hydrolases"/>
    <property type="match status" value="1"/>
</dbReference>
<dbReference type="InterPro" id="IPR025662">
    <property type="entry name" value="Sigma_54_int_dom_ATP-bd_1"/>
</dbReference>
<dbReference type="SMART" id="SM00175">
    <property type="entry name" value="RAB"/>
    <property type="match status" value="1"/>
</dbReference>
<reference evidence="3" key="1">
    <citation type="submission" date="2022-01" db="UniProtKB">
        <authorList>
            <consortium name="EnsemblMetazoa"/>
        </authorList>
    </citation>
    <scope>IDENTIFICATION</scope>
</reference>
<dbReference type="GO" id="GO:0005525">
    <property type="term" value="F:GTP binding"/>
    <property type="evidence" value="ECO:0007669"/>
    <property type="project" value="UniProtKB-KW"/>
</dbReference>
<dbReference type="PROSITE" id="PS00675">
    <property type="entry name" value="SIGMA54_INTERACT_1"/>
    <property type="match status" value="1"/>
</dbReference>
<dbReference type="GeneID" id="106662697"/>
<dbReference type="PRINTS" id="PR00449">
    <property type="entry name" value="RASTRNSFRMNG"/>
</dbReference>
<evidence type="ECO:0000256" key="1">
    <source>
        <dbReference type="ARBA" id="ARBA00022741"/>
    </source>
</evidence>
<dbReference type="PROSITE" id="PS51419">
    <property type="entry name" value="RAB"/>
    <property type="match status" value="1"/>
</dbReference>
<dbReference type="InterPro" id="IPR027417">
    <property type="entry name" value="P-loop_NTPase"/>
</dbReference>
<dbReference type="Proteomes" id="UP000494040">
    <property type="component" value="Unassembled WGS sequence"/>
</dbReference>
<evidence type="ECO:0000256" key="2">
    <source>
        <dbReference type="ARBA" id="ARBA00023134"/>
    </source>
</evidence>
<dbReference type="EnsemblMetazoa" id="XM_014386935.2">
    <property type="protein sequence ID" value="XP_014242421.1"/>
    <property type="gene ID" value="LOC106662697"/>
</dbReference>
<evidence type="ECO:0000313" key="3">
    <source>
        <dbReference type="EnsemblMetazoa" id="XP_014242421.1"/>
    </source>
</evidence>
<dbReference type="Pfam" id="PF00071">
    <property type="entry name" value="Ras"/>
    <property type="match status" value="1"/>
</dbReference>
<dbReference type="AlphaFoldDB" id="A0A8I6RFS6"/>
<keyword evidence="1" id="KW-0547">Nucleotide-binding</keyword>